<proteinExistence type="predicted"/>
<dbReference type="AlphaFoldDB" id="A0A0H3ZRI2"/>
<evidence type="ECO:0000313" key="1">
    <source>
        <dbReference type="EMBL" id="AKN39003.1"/>
    </source>
</evidence>
<dbReference type="EMBL" id="KP795628">
    <property type="protein sequence ID" value="AKN39003.1"/>
    <property type="molecule type" value="Genomic_DNA"/>
</dbReference>
<name>A0A0H3ZRI2_9VIBR</name>
<accession>A0A0H3ZRI2</accession>
<sequence>MGILSALIACKHYKALKIKIKPLKTTKLLKWFKASGRRINL</sequence>
<organism evidence="1">
    <name type="scientific">Vibrio genomosp. F6</name>
    <dbReference type="NCBI Taxonomy" id="723172"/>
    <lineage>
        <taxon>Bacteria</taxon>
        <taxon>Pseudomonadati</taxon>
        <taxon>Pseudomonadota</taxon>
        <taxon>Gammaproteobacteria</taxon>
        <taxon>Vibrionales</taxon>
        <taxon>Vibrionaceae</taxon>
        <taxon>Vibrio</taxon>
    </lineage>
</organism>
<protein>
    <submittedName>
        <fullName evidence="1">Uncharacterized protein</fullName>
    </submittedName>
</protein>
<reference evidence="1" key="1">
    <citation type="journal article" date="2015" name="MBio">
        <title>Eco-Evolutionary Dynamics of Episomes among Ecologically Cohesive Bacterial Populations.</title>
        <authorList>
            <person name="Xue H."/>
            <person name="Cordero O.X."/>
            <person name="Camas F.M."/>
            <person name="Trimble W."/>
            <person name="Meyer F."/>
            <person name="Guglielmini J."/>
            <person name="Rocha E.P."/>
            <person name="Polz M.F."/>
        </authorList>
    </citation>
    <scope>NUCLEOTIDE SEQUENCE</scope>
    <source>
        <strain evidence="1">FF_110</strain>
    </source>
</reference>